<dbReference type="PANTHER" id="PTHR13903">
    <property type="entry name" value="PIRIN-RELATED"/>
    <property type="match status" value="1"/>
</dbReference>
<dbReference type="InterPro" id="IPR012093">
    <property type="entry name" value="Pirin"/>
</dbReference>
<evidence type="ECO:0000256" key="2">
    <source>
        <dbReference type="RuleBase" id="RU003457"/>
    </source>
</evidence>
<dbReference type="SUPFAM" id="SSF51182">
    <property type="entry name" value="RmlC-like cupins"/>
    <property type="match status" value="1"/>
</dbReference>
<dbReference type="Pfam" id="PF02678">
    <property type="entry name" value="Pirin"/>
    <property type="match status" value="1"/>
</dbReference>
<dbReference type="EMBL" id="JBHTLD010000253">
    <property type="protein sequence ID" value="MFD1188337.1"/>
    <property type="molecule type" value="Genomic_DNA"/>
</dbReference>
<reference evidence="6" key="1">
    <citation type="journal article" date="2019" name="Int. J. Syst. Evol. Microbiol.">
        <title>The Global Catalogue of Microorganisms (GCM) 10K type strain sequencing project: providing services to taxonomists for standard genome sequencing and annotation.</title>
        <authorList>
            <consortium name="The Broad Institute Genomics Platform"/>
            <consortium name="The Broad Institute Genome Sequencing Center for Infectious Disease"/>
            <person name="Wu L."/>
            <person name="Ma J."/>
        </authorList>
    </citation>
    <scope>NUCLEOTIDE SEQUENCE [LARGE SCALE GENOMIC DNA]</scope>
    <source>
        <strain evidence="6">JCM 31319</strain>
    </source>
</reference>
<name>A0ABW3SWK2_9BACT</name>
<evidence type="ECO:0000313" key="6">
    <source>
        <dbReference type="Proteomes" id="UP001597094"/>
    </source>
</evidence>
<dbReference type="Proteomes" id="UP001597094">
    <property type="component" value="Unassembled WGS sequence"/>
</dbReference>
<dbReference type="PIRSF" id="PIRSF006232">
    <property type="entry name" value="Pirin"/>
    <property type="match status" value="1"/>
</dbReference>
<dbReference type="InterPro" id="IPR008778">
    <property type="entry name" value="Pirin_C_dom"/>
</dbReference>
<feature type="domain" description="Pirin C-terminal" evidence="4">
    <location>
        <begin position="181"/>
        <end position="282"/>
    </location>
</feature>
<dbReference type="Gene3D" id="2.60.120.10">
    <property type="entry name" value="Jelly Rolls"/>
    <property type="match status" value="2"/>
</dbReference>
<dbReference type="InterPro" id="IPR011051">
    <property type="entry name" value="RmlC_Cupin_sf"/>
</dbReference>
<evidence type="ECO:0000256" key="1">
    <source>
        <dbReference type="ARBA" id="ARBA00008416"/>
    </source>
</evidence>
<dbReference type="Pfam" id="PF05726">
    <property type="entry name" value="Pirin_C"/>
    <property type="match status" value="1"/>
</dbReference>
<dbReference type="InterPro" id="IPR014710">
    <property type="entry name" value="RmlC-like_jellyroll"/>
</dbReference>
<evidence type="ECO:0000313" key="5">
    <source>
        <dbReference type="EMBL" id="MFD1188337.1"/>
    </source>
</evidence>
<evidence type="ECO:0000259" key="4">
    <source>
        <dbReference type="Pfam" id="PF05726"/>
    </source>
</evidence>
<dbReference type="InterPro" id="IPR003829">
    <property type="entry name" value="Pirin_N_dom"/>
</dbReference>
<gene>
    <name evidence="5" type="ORF">ACFQ2O_19155</name>
</gene>
<dbReference type="PANTHER" id="PTHR13903:SF8">
    <property type="entry name" value="PIRIN"/>
    <property type="match status" value="1"/>
</dbReference>
<organism evidence="5 6">
    <name type="scientific">Pontibacter rugosus</name>
    <dbReference type="NCBI Taxonomy" id="1745966"/>
    <lineage>
        <taxon>Bacteria</taxon>
        <taxon>Pseudomonadati</taxon>
        <taxon>Bacteroidota</taxon>
        <taxon>Cytophagia</taxon>
        <taxon>Cytophagales</taxon>
        <taxon>Hymenobacteraceae</taxon>
        <taxon>Pontibacter</taxon>
    </lineage>
</organism>
<protein>
    <submittedName>
        <fullName evidence="5">Pirin family protein</fullName>
    </submittedName>
</protein>
<evidence type="ECO:0000259" key="3">
    <source>
        <dbReference type="Pfam" id="PF02678"/>
    </source>
</evidence>
<comment type="caution">
    <text evidence="5">The sequence shown here is derived from an EMBL/GenBank/DDBJ whole genome shotgun (WGS) entry which is preliminary data.</text>
</comment>
<proteinExistence type="inferred from homology"/>
<comment type="similarity">
    <text evidence="1 2">Belongs to the pirin family.</text>
</comment>
<dbReference type="RefSeq" id="WP_377531775.1">
    <property type="nucleotide sequence ID" value="NZ_JBHTLD010000253.1"/>
</dbReference>
<dbReference type="CDD" id="cd02247">
    <property type="entry name" value="cupin_pirin_C"/>
    <property type="match status" value="1"/>
</dbReference>
<feature type="domain" description="Pirin N-terminal" evidence="3">
    <location>
        <begin position="22"/>
        <end position="127"/>
    </location>
</feature>
<sequence length="287" mass="31781">MKNRTVERVLYAELVDMGSMPVRQPFPTQQVAQIDPFLLLHHHITPLPEGVIPHKTGVDPHPHRGFSPVTFVYQGGVHHRDSRGNNSVVYAGGTQWMNAGRGIIHSERPPQDIMAQGGVQEIVQLWINTPAAHKMDQPAYMAVHAADTPEYHVEGVQVKVVAGEYQGIKGAVKTYSSLLVLRVELEANAQHRFLLPQEYNAFLYLLHGGIQVTGFGLVEGLHQVIFNNDGDGVTVTANEKTQLLLLAGTPLKEPLAMNGPFVMNTETELMQAMRDYRMGKMGILIED</sequence>
<dbReference type="CDD" id="cd02909">
    <property type="entry name" value="cupin_pirin_N"/>
    <property type="match status" value="1"/>
</dbReference>
<accession>A0ABW3SWK2</accession>
<keyword evidence="6" id="KW-1185">Reference proteome</keyword>